<organism evidence="2 3">
    <name type="scientific">Dendrobium chrysotoxum</name>
    <name type="common">Orchid</name>
    <dbReference type="NCBI Taxonomy" id="161865"/>
    <lineage>
        <taxon>Eukaryota</taxon>
        <taxon>Viridiplantae</taxon>
        <taxon>Streptophyta</taxon>
        <taxon>Embryophyta</taxon>
        <taxon>Tracheophyta</taxon>
        <taxon>Spermatophyta</taxon>
        <taxon>Magnoliopsida</taxon>
        <taxon>Liliopsida</taxon>
        <taxon>Asparagales</taxon>
        <taxon>Orchidaceae</taxon>
        <taxon>Epidendroideae</taxon>
        <taxon>Malaxideae</taxon>
        <taxon>Dendrobiinae</taxon>
        <taxon>Dendrobium</taxon>
    </lineage>
</organism>
<comment type="caution">
    <text evidence="2">The sequence shown here is derived from an EMBL/GenBank/DDBJ whole genome shotgun (WGS) entry which is preliminary data.</text>
</comment>
<evidence type="ECO:0000256" key="1">
    <source>
        <dbReference type="SAM" id="MobiDB-lite"/>
    </source>
</evidence>
<protein>
    <submittedName>
        <fullName evidence="2">Uncharacterized protein</fullName>
    </submittedName>
</protein>
<proteinExistence type="predicted"/>
<keyword evidence="3" id="KW-1185">Reference proteome</keyword>
<accession>A0AAV7FTF9</accession>
<evidence type="ECO:0000313" key="2">
    <source>
        <dbReference type="EMBL" id="KAH0447066.1"/>
    </source>
</evidence>
<feature type="region of interest" description="Disordered" evidence="1">
    <location>
        <begin position="148"/>
        <end position="178"/>
    </location>
</feature>
<evidence type="ECO:0000313" key="3">
    <source>
        <dbReference type="Proteomes" id="UP000775213"/>
    </source>
</evidence>
<dbReference type="EMBL" id="JAGFBR010000123">
    <property type="protein sequence ID" value="KAH0447066.1"/>
    <property type="molecule type" value="Genomic_DNA"/>
</dbReference>
<reference evidence="2 3" key="1">
    <citation type="journal article" date="2021" name="Hortic Res">
        <title>Chromosome-scale assembly of the Dendrobium chrysotoxum genome enhances the understanding of orchid evolution.</title>
        <authorList>
            <person name="Zhang Y."/>
            <person name="Zhang G.Q."/>
            <person name="Zhang D."/>
            <person name="Liu X.D."/>
            <person name="Xu X.Y."/>
            <person name="Sun W.H."/>
            <person name="Yu X."/>
            <person name="Zhu X."/>
            <person name="Wang Z.W."/>
            <person name="Zhao X."/>
            <person name="Zhong W.Y."/>
            <person name="Chen H."/>
            <person name="Yin W.L."/>
            <person name="Huang T."/>
            <person name="Niu S.C."/>
            <person name="Liu Z.J."/>
        </authorList>
    </citation>
    <scope>NUCLEOTIDE SEQUENCE [LARGE SCALE GENOMIC DNA]</scope>
    <source>
        <strain evidence="2">Lindl</strain>
    </source>
</reference>
<sequence length="367" mass="41583">MSTGKLIFSFGTGFNLALDRTHLADGSIMNSVATRPVVVANTKIEPSLKLKSVITAVEPIQSEVLKPNDQFFSAPTVFEIGSSSSGAPLTKTQRRKKNRRIRKIHERLSRERELAEIEFVGADGQYVLPETSSLLRGSRFHPLSAAQGEEDVRKIANSPPRPFQYESEPARKKKSPFSGVRAVIQRMASKEGRTAAEVFRQMGCAVSENVKSKIFRSERTKTKVLVQATQKDRRKYVDQSATYAQVDRYERRPKRHNSKRSDEIVLTGSGQSRQSCDSYLWMVLLTKWLRFYDEEVIISVTVWISPMQQIGFLPLLIFYSTFQVDQDPIQGGIPCWATIRLLIILASLCLRTPFHYMVCGREGVSWD</sequence>
<gene>
    <name evidence="2" type="ORF">IEQ34_024097</name>
</gene>
<dbReference type="Proteomes" id="UP000775213">
    <property type="component" value="Unassembled WGS sequence"/>
</dbReference>
<dbReference type="AlphaFoldDB" id="A0AAV7FTF9"/>
<name>A0AAV7FTF9_DENCH</name>